<comment type="similarity">
    <text evidence="1">Belongs to the HAD-like hydrolase superfamily. SerB family.</text>
</comment>
<dbReference type="Pfam" id="PF12710">
    <property type="entry name" value="HAD"/>
    <property type="match status" value="1"/>
</dbReference>
<organism evidence="5 6">
    <name type="scientific">Streptomyces amakusaensis</name>
    <dbReference type="NCBI Taxonomy" id="67271"/>
    <lineage>
        <taxon>Bacteria</taxon>
        <taxon>Bacillati</taxon>
        <taxon>Actinomycetota</taxon>
        <taxon>Actinomycetes</taxon>
        <taxon>Kitasatosporales</taxon>
        <taxon>Streptomycetaceae</taxon>
        <taxon>Streptomyces</taxon>
    </lineage>
</organism>
<dbReference type="NCBIfam" id="TIGR01490">
    <property type="entry name" value="HAD-SF-IB-hyp1"/>
    <property type="match status" value="1"/>
</dbReference>
<evidence type="ECO:0000256" key="4">
    <source>
        <dbReference type="ARBA" id="ARBA00022842"/>
    </source>
</evidence>
<accession>A0ABW0AJA0</accession>
<proteinExistence type="inferred from homology"/>
<dbReference type="InterPro" id="IPR050582">
    <property type="entry name" value="HAD-like_SerB"/>
</dbReference>
<dbReference type="PANTHER" id="PTHR43344:SF13">
    <property type="entry name" value="PHOSPHATASE RV3661-RELATED"/>
    <property type="match status" value="1"/>
</dbReference>
<keyword evidence="4" id="KW-0460">Magnesium</keyword>
<dbReference type="Gene3D" id="1.20.1440.100">
    <property type="entry name" value="SG protein - dephosphorylation function"/>
    <property type="match status" value="1"/>
</dbReference>
<dbReference type="NCBIfam" id="TIGR01488">
    <property type="entry name" value="HAD-SF-IB"/>
    <property type="match status" value="1"/>
</dbReference>
<protein>
    <submittedName>
        <fullName evidence="5">HAD family hydrolase</fullName>
    </submittedName>
</protein>
<comment type="caution">
    <text evidence="5">The sequence shown here is derived from an EMBL/GenBank/DDBJ whole genome shotgun (WGS) entry which is preliminary data.</text>
</comment>
<dbReference type="EMBL" id="JBHSKP010000005">
    <property type="protein sequence ID" value="MFC5152087.1"/>
    <property type="molecule type" value="Genomic_DNA"/>
</dbReference>
<evidence type="ECO:0000313" key="5">
    <source>
        <dbReference type="EMBL" id="MFC5152087.1"/>
    </source>
</evidence>
<dbReference type="GO" id="GO:0016787">
    <property type="term" value="F:hydrolase activity"/>
    <property type="evidence" value="ECO:0007669"/>
    <property type="project" value="UniProtKB-KW"/>
</dbReference>
<dbReference type="RefSeq" id="WP_344477791.1">
    <property type="nucleotide sequence ID" value="NZ_BAAASB010000008.1"/>
</dbReference>
<dbReference type="InterPro" id="IPR023214">
    <property type="entry name" value="HAD_sf"/>
</dbReference>
<dbReference type="CDD" id="cd02612">
    <property type="entry name" value="HAD_PGPPase"/>
    <property type="match status" value="1"/>
</dbReference>
<evidence type="ECO:0000256" key="1">
    <source>
        <dbReference type="ARBA" id="ARBA00009184"/>
    </source>
</evidence>
<dbReference type="InterPro" id="IPR036412">
    <property type="entry name" value="HAD-like_sf"/>
</dbReference>
<dbReference type="SUPFAM" id="SSF56784">
    <property type="entry name" value="HAD-like"/>
    <property type="match status" value="1"/>
</dbReference>
<evidence type="ECO:0000256" key="2">
    <source>
        <dbReference type="ARBA" id="ARBA00022723"/>
    </source>
</evidence>
<sequence>MTRPVGPVASATEGPAARPIAAAFFDVDETLVRFKSMFRFLAYHFQARGLPGERYREVAEHLMARAAAGSPRAETNRDYYRSYTGRPVREVMRHGEEWFAQESARGGVWHRPVVAALARHRRAGALIVLVSGSFPPCLEPVRRPVGADVLLCSRPEITDGVYTGVLETPVIGEEKARAALELLAERGISPENAAAYGDHASDLPLLSAVGHPVAVGSDALLRSYVEEAGGNLLPGISEGV</sequence>
<dbReference type="InterPro" id="IPR006385">
    <property type="entry name" value="HAD_hydro_SerB1"/>
</dbReference>
<dbReference type="Gene3D" id="3.40.50.1000">
    <property type="entry name" value="HAD superfamily/HAD-like"/>
    <property type="match status" value="1"/>
</dbReference>
<name>A0ABW0AJA0_9ACTN</name>
<dbReference type="Proteomes" id="UP001596160">
    <property type="component" value="Unassembled WGS sequence"/>
</dbReference>
<dbReference type="PANTHER" id="PTHR43344">
    <property type="entry name" value="PHOSPHOSERINE PHOSPHATASE"/>
    <property type="match status" value="1"/>
</dbReference>
<evidence type="ECO:0000256" key="3">
    <source>
        <dbReference type="ARBA" id="ARBA00022801"/>
    </source>
</evidence>
<keyword evidence="3 5" id="KW-0378">Hydrolase</keyword>
<reference evidence="6" key="1">
    <citation type="journal article" date="2019" name="Int. J. Syst. Evol. Microbiol.">
        <title>The Global Catalogue of Microorganisms (GCM) 10K type strain sequencing project: providing services to taxonomists for standard genome sequencing and annotation.</title>
        <authorList>
            <consortium name="The Broad Institute Genomics Platform"/>
            <consortium name="The Broad Institute Genome Sequencing Center for Infectious Disease"/>
            <person name="Wu L."/>
            <person name="Ma J."/>
        </authorList>
    </citation>
    <scope>NUCLEOTIDE SEQUENCE [LARGE SCALE GENOMIC DNA]</scope>
    <source>
        <strain evidence="6">PCU 266</strain>
    </source>
</reference>
<keyword evidence="6" id="KW-1185">Reference proteome</keyword>
<keyword evidence="2" id="KW-0479">Metal-binding</keyword>
<gene>
    <name evidence="5" type="ORF">ACFPRH_10110</name>
</gene>
<evidence type="ECO:0000313" key="6">
    <source>
        <dbReference type="Proteomes" id="UP001596160"/>
    </source>
</evidence>